<proteinExistence type="predicted"/>
<name>A0A0V8JBK1_9BACL</name>
<organism evidence="2 3">
    <name type="scientific">Fictibacillus enclensis</name>
    <dbReference type="NCBI Taxonomy" id="1017270"/>
    <lineage>
        <taxon>Bacteria</taxon>
        <taxon>Bacillati</taxon>
        <taxon>Bacillota</taxon>
        <taxon>Bacilli</taxon>
        <taxon>Bacillales</taxon>
        <taxon>Fictibacillaceae</taxon>
        <taxon>Fictibacillus</taxon>
    </lineage>
</organism>
<feature type="region of interest" description="Disordered" evidence="1">
    <location>
        <begin position="37"/>
        <end position="74"/>
    </location>
</feature>
<evidence type="ECO:0000256" key="1">
    <source>
        <dbReference type="SAM" id="MobiDB-lite"/>
    </source>
</evidence>
<reference evidence="2 3" key="1">
    <citation type="journal article" date="2014" name="Antonie Van Leeuwenhoek">
        <title>Fictibacillus enclensis sp. nov., isolated from marine sediment.</title>
        <authorList>
            <person name="Dastager S.G."/>
            <person name="Mawlankar R."/>
            <person name="Srinivasan K."/>
            <person name="Tang S.K."/>
            <person name="Lee J.C."/>
            <person name="Ramana V.V."/>
            <person name="Shouche Y.S."/>
        </authorList>
    </citation>
    <scope>NUCLEOTIDE SEQUENCE [LARGE SCALE GENOMIC DNA]</scope>
    <source>
        <strain evidence="2 3">NIO-1003</strain>
    </source>
</reference>
<comment type="caution">
    <text evidence="2">The sequence shown here is derived from an EMBL/GenBank/DDBJ whole genome shotgun (WGS) entry which is preliminary data.</text>
</comment>
<feature type="compositionally biased region" description="Basic and acidic residues" evidence="1">
    <location>
        <begin position="44"/>
        <end position="59"/>
    </location>
</feature>
<dbReference type="EMBL" id="LNQN01000001">
    <property type="protein sequence ID" value="KSU84282.1"/>
    <property type="molecule type" value="Genomic_DNA"/>
</dbReference>
<evidence type="ECO:0000313" key="2">
    <source>
        <dbReference type="EMBL" id="KSU84282.1"/>
    </source>
</evidence>
<sequence length="74" mass="7542">MEAATDDTAAVITADIPTENTAAAAATKSIITEKATATPTTKGSVEKADSSAAKEHEFSLGKNNLPVHHRPAAP</sequence>
<keyword evidence="3" id="KW-1185">Reference proteome</keyword>
<dbReference type="AlphaFoldDB" id="A0A0V8JBK1"/>
<dbReference type="Proteomes" id="UP000054099">
    <property type="component" value="Unassembled WGS sequence"/>
</dbReference>
<accession>A0A0V8JBK1</accession>
<protein>
    <submittedName>
        <fullName evidence="2">Uncharacterized protein</fullName>
    </submittedName>
</protein>
<evidence type="ECO:0000313" key="3">
    <source>
        <dbReference type="Proteomes" id="UP000054099"/>
    </source>
</evidence>
<gene>
    <name evidence="2" type="ORF">AS030_01600</name>
</gene>